<dbReference type="InterPro" id="IPR050256">
    <property type="entry name" value="Glycosyltransferase_2"/>
</dbReference>
<feature type="transmembrane region" description="Helical" evidence="7">
    <location>
        <begin position="242"/>
        <end position="263"/>
    </location>
</feature>
<dbReference type="InterPro" id="IPR001173">
    <property type="entry name" value="Glyco_trans_2-like"/>
</dbReference>
<evidence type="ECO:0000256" key="2">
    <source>
        <dbReference type="ARBA" id="ARBA00022676"/>
    </source>
</evidence>
<evidence type="ECO:0000256" key="4">
    <source>
        <dbReference type="ARBA" id="ARBA00022692"/>
    </source>
</evidence>
<keyword evidence="5 7" id="KW-1133">Transmembrane helix</keyword>
<evidence type="ECO:0000313" key="9">
    <source>
        <dbReference type="EMBL" id="MEL0629869.1"/>
    </source>
</evidence>
<dbReference type="EC" id="2.4.-.-" evidence="9"/>
<name>A0ABU9GRB2_9GAMM</name>
<evidence type="ECO:0000256" key="5">
    <source>
        <dbReference type="ARBA" id="ARBA00022989"/>
    </source>
</evidence>
<accession>A0ABU9GRB2</accession>
<dbReference type="RefSeq" id="WP_341598002.1">
    <property type="nucleotide sequence ID" value="NZ_JBAKAZ010000033.1"/>
</dbReference>
<dbReference type="SUPFAM" id="SSF53448">
    <property type="entry name" value="Nucleotide-diphospho-sugar transferases"/>
    <property type="match status" value="1"/>
</dbReference>
<evidence type="ECO:0000256" key="3">
    <source>
        <dbReference type="ARBA" id="ARBA00022679"/>
    </source>
</evidence>
<evidence type="ECO:0000256" key="1">
    <source>
        <dbReference type="ARBA" id="ARBA00004141"/>
    </source>
</evidence>
<dbReference type="PANTHER" id="PTHR48090:SF1">
    <property type="entry name" value="PROPHAGE BACTOPRENOL GLUCOSYL TRANSFERASE HOMOLOG"/>
    <property type="match status" value="1"/>
</dbReference>
<dbReference type="Gene3D" id="3.90.550.10">
    <property type="entry name" value="Spore Coat Polysaccharide Biosynthesis Protein SpsA, Chain A"/>
    <property type="match status" value="1"/>
</dbReference>
<keyword evidence="4 7" id="KW-0812">Transmembrane</keyword>
<comment type="subcellular location">
    <subcellularLocation>
        <location evidence="1">Membrane</location>
        <topology evidence="1">Multi-pass membrane protein</topology>
    </subcellularLocation>
</comment>
<dbReference type="Proteomes" id="UP001369082">
    <property type="component" value="Unassembled WGS sequence"/>
</dbReference>
<keyword evidence="2 9" id="KW-0328">Glycosyltransferase</keyword>
<keyword evidence="10" id="KW-1185">Reference proteome</keyword>
<feature type="transmembrane region" description="Helical" evidence="7">
    <location>
        <begin position="275"/>
        <end position="300"/>
    </location>
</feature>
<evidence type="ECO:0000256" key="7">
    <source>
        <dbReference type="SAM" id="Phobius"/>
    </source>
</evidence>
<dbReference type="InterPro" id="IPR029044">
    <property type="entry name" value="Nucleotide-diphossugar_trans"/>
</dbReference>
<evidence type="ECO:0000313" key="10">
    <source>
        <dbReference type="Proteomes" id="UP001369082"/>
    </source>
</evidence>
<gene>
    <name evidence="9" type="ORF">V6256_09630</name>
</gene>
<keyword evidence="6 7" id="KW-0472">Membrane</keyword>
<evidence type="ECO:0000256" key="6">
    <source>
        <dbReference type="ARBA" id="ARBA00023136"/>
    </source>
</evidence>
<dbReference type="Pfam" id="PF00535">
    <property type="entry name" value="Glycos_transf_2"/>
    <property type="match status" value="1"/>
</dbReference>
<keyword evidence="3 9" id="KW-0808">Transferase</keyword>
<dbReference type="GO" id="GO:0016757">
    <property type="term" value="F:glycosyltransferase activity"/>
    <property type="evidence" value="ECO:0007669"/>
    <property type="project" value="UniProtKB-KW"/>
</dbReference>
<dbReference type="PANTHER" id="PTHR48090">
    <property type="entry name" value="UNDECAPRENYL-PHOSPHATE 4-DEOXY-4-FORMAMIDO-L-ARABINOSE TRANSFERASE-RELATED"/>
    <property type="match status" value="1"/>
</dbReference>
<protein>
    <submittedName>
        <fullName evidence="9">Glycosyltransferase family 2 protein</fullName>
        <ecNumber evidence="9">2.4.-.-</ecNumber>
    </submittedName>
</protein>
<organism evidence="9 10">
    <name type="scientific">Psychromonas aquatilis</name>
    <dbReference type="NCBI Taxonomy" id="2005072"/>
    <lineage>
        <taxon>Bacteria</taxon>
        <taxon>Pseudomonadati</taxon>
        <taxon>Pseudomonadota</taxon>
        <taxon>Gammaproteobacteria</taxon>
        <taxon>Alteromonadales</taxon>
        <taxon>Psychromonadaceae</taxon>
        <taxon>Psychromonas</taxon>
    </lineage>
</organism>
<dbReference type="EMBL" id="JBAKAZ010000033">
    <property type="protein sequence ID" value="MEL0629869.1"/>
    <property type="molecule type" value="Genomic_DNA"/>
</dbReference>
<sequence length="340" mass="38172">MILYTSTNLKQKNAGACSIVVPIYNEENVIPQFHFRLNRVVKLLDIQVHVIFVNDGSYDSSTQIIENLTNLEYDYTLINLSRNFGKEAAMSAGLSKADGDFTIILDVDLQDPPELIPSMIDKWKEGADIVCMQRNKRYGESWFKKASAFLFYKIINRLADCEIPENVGDFRLLDKKVVRELIQLREKNIYMKGLLAWPGFNQVILNFDRDQRFSGESKWPLQKLLALAMDGITSFSTKPLQIATYLGATIASGSFFYAIWTVLKTFILGETVTGFPTIIVAITGLGGVQLLSIGLIGAYVGRIYNEVKNRPRFIVASEINKAAAETSKVISISSSRKEVI</sequence>
<feature type="domain" description="Glycosyltransferase 2-like" evidence="8">
    <location>
        <begin position="18"/>
        <end position="181"/>
    </location>
</feature>
<dbReference type="CDD" id="cd04187">
    <property type="entry name" value="DPM1_like_bac"/>
    <property type="match status" value="1"/>
</dbReference>
<comment type="caution">
    <text evidence="9">The sequence shown here is derived from an EMBL/GenBank/DDBJ whole genome shotgun (WGS) entry which is preliminary data.</text>
</comment>
<proteinExistence type="predicted"/>
<evidence type="ECO:0000259" key="8">
    <source>
        <dbReference type="Pfam" id="PF00535"/>
    </source>
</evidence>
<reference evidence="9 10" key="1">
    <citation type="submission" date="2024-02" db="EMBL/GenBank/DDBJ databases">
        <title>Bacteria isolated from the canopy kelp, Nereocystis luetkeana.</title>
        <authorList>
            <person name="Pfister C.A."/>
            <person name="Younker I.T."/>
            <person name="Light S.H."/>
        </authorList>
    </citation>
    <scope>NUCLEOTIDE SEQUENCE [LARGE SCALE GENOMIC DNA]</scope>
    <source>
        <strain evidence="9 10">TI.1.05</strain>
    </source>
</reference>